<dbReference type="NCBIfam" id="TIGR01509">
    <property type="entry name" value="HAD-SF-IA-v3"/>
    <property type="match status" value="1"/>
</dbReference>
<dbReference type="Gene3D" id="3.40.50.1000">
    <property type="entry name" value="HAD superfamily/HAD-like"/>
    <property type="match status" value="1"/>
</dbReference>
<dbReference type="SUPFAM" id="SSF56784">
    <property type="entry name" value="HAD-like"/>
    <property type="match status" value="1"/>
</dbReference>
<dbReference type="InterPro" id="IPR023214">
    <property type="entry name" value="HAD_sf"/>
</dbReference>
<organism evidence="2 3">
    <name type="scientific">Bifidobacterium callimiconis</name>
    <dbReference type="NCBI Taxonomy" id="2306973"/>
    <lineage>
        <taxon>Bacteria</taxon>
        <taxon>Bacillati</taxon>
        <taxon>Actinomycetota</taxon>
        <taxon>Actinomycetes</taxon>
        <taxon>Bifidobacteriales</taxon>
        <taxon>Bifidobacteriaceae</taxon>
        <taxon>Bifidobacterium</taxon>
    </lineage>
</organism>
<feature type="region of interest" description="Disordered" evidence="1">
    <location>
        <begin position="1"/>
        <end position="33"/>
    </location>
</feature>
<dbReference type="Proteomes" id="UP000288607">
    <property type="component" value="Unassembled WGS sequence"/>
</dbReference>
<sequence length="251" mass="27638">MRTAWPASMPMPDSRHDSRMTTPAGDTSAPIPSDANAGKAAIFDLDGTLLDSMHVWTDVDNEFLHKRGFDVPADYAESIAHLSFEGCAEYTIRRFGLPDSPQDLMDEWNRMAFDAYTTTVPLKPHAGEYLRHLKATGAKLAVATSLPPRFREAVLRRLGVYDLFDAFSSVGDVGDVSKDQPDVYLHAAAQVGVKPTDCTVFEDILVGIRVVKSVGMHAWAMYDASSKSHWPQIQAIADGVMHDFSEAPRIL</sequence>
<evidence type="ECO:0000313" key="2">
    <source>
        <dbReference type="EMBL" id="RSX51467.1"/>
    </source>
</evidence>
<keyword evidence="3" id="KW-1185">Reference proteome</keyword>
<dbReference type="InterPro" id="IPR023198">
    <property type="entry name" value="PGP-like_dom2"/>
</dbReference>
<dbReference type="PANTHER" id="PTHR18901:SF38">
    <property type="entry name" value="PSEUDOURIDINE-5'-PHOSPHATASE"/>
    <property type="match status" value="1"/>
</dbReference>
<evidence type="ECO:0000256" key="1">
    <source>
        <dbReference type="SAM" id="MobiDB-lite"/>
    </source>
</evidence>
<dbReference type="Pfam" id="PF00702">
    <property type="entry name" value="Hydrolase"/>
    <property type="match status" value="1"/>
</dbReference>
<protein>
    <submittedName>
        <fullName evidence="2">Beta-phosphoglucomutase</fullName>
    </submittedName>
</protein>
<dbReference type="Gene3D" id="1.10.150.240">
    <property type="entry name" value="Putative phosphatase, domain 2"/>
    <property type="match status" value="1"/>
</dbReference>
<evidence type="ECO:0000313" key="3">
    <source>
        <dbReference type="Proteomes" id="UP000288607"/>
    </source>
</evidence>
<comment type="caution">
    <text evidence="2">The sequence shown here is derived from an EMBL/GenBank/DDBJ whole genome shotgun (WGS) entry which is preliminary data.</text>
</comment>
<accession>A0A430FF55</accession>
<reference evidence="2 3" key="1">
    <citation type="submission" date="2018-09" db="EMBL/GenBank/DDBJ databases">
        <title>Characterization of the phylogenetic diversity of five novel species belonging to the genus Bifidobacterium.</title>
        <authorList>
            <person name="Lugli G.A."/>
            <person name="Duranti S."/>
            <person name="Milani C."/>
        </authorList>
    </citation>
    <scope>NUCLEOTIDE SEQUENCE [LARGE SCALE GENOMIC DNA]</scope>
    <source>
        <strain evidence="2 3">2028B</strain>
    </source>
</reference>
<gene>
    <name evidence="2" type="ORF">D2E23_0730</name>
</gene>
<proteinExistence type="predicted"/>
<dbReference type="AlphaFoldDB" id="A0A430FF55"/>
<dbReference type="PANTHER" id="PTHR18901">
    <property type="entry name" value="2-DEOXYGLUCOSE-6-PHOSPHATE PHOSPHATASE 2"/>
    <property type="match status" value="1"/>
</dbReference>
<dbReference type="SFLD" id="SFLDG01129">
    <property type="entry name" value="C1.5:_HAD__Beta-PGM__Phosphata"/>
    <property type="match status" value="1"/>
</dbReference>
<dbReference type="EMBL" id="QXGJ01000003">
    <property type="protein sequence ID" value="RSX51467.1"/>
    <property type="molecule type" value="Genomic_DNA"/>
</dbReference>
<name>A0A430FF55_9BIFI</name>
<dbReference type="GO" id="GO:0016791">
    <property type="term" value="F:phosphatase activity"/>
    <property type="evidence" value="ECO:0007669"/>
    <property type="project" value="TreeGrafter"/>
</dbReference>
<dbReference type="InterPro" id="IPR036412">
    <property type="entry name" value="HAD-like_sf"/>
</dbReference>
<dbReference type="InterPro" id="IPR006439">
    <property type="entry name" value="HAD-SF_hydro_IA"/>
</dbReference>
<dbReference type="SFLD" id="SFLDS00003">
    <property type="entry name" value="Haloacid_Dehalogenase"/>
    <property type="match status" value="1"/>
</dbReference>
<dbReference type="CDD" id="cd07505">
    <property type="entry name" value="HAD_BPGM-like"/>
    <property type="match status" value="1"/>
</dbReference>